<evidence type="ECO:0000313" key="7">
    <source>
        <dbReference type="Proteomes" id="UP001608902"/>
    </source>
</evidence>
<dbReference type="PROSITE" id="PS50896">
    <property type="entry name" value="LISH"/>
    <property type="match status" value="1"/>
</dbReference>
<dbReference type="EMBL" id="JBGFUD010005687">
    <property type="protein sequence ID" value="MFH4980533.1"/>
    <property type="molecule type" value="Genomic_DNA"/>
</dbReference>
<dbReference type="InterPro" id="IPR006594">
    <property type="entry name" value="LisH"/>
</dbReference>
<dbReference type="PANTHER" id="PTHR22848">
    <property type="entry name" value="WD40 REPEAT PROTEIN"/>
    <property type="match status" value="1"/>
</dbReference>
<keyword evidence="3" id="KW-0677">Repeat</keyword>
<comment type="subcellular location">
    <subcellularLocation>
        <location evidence="1">Nucleus</location>
    </subcellularLocation>
</comment>
<evidence type="ECO:0000313" key="6">
    <source>
        <dbReference type="EMBL" id="MFH4980533.1"/>
    </source>
</evidence>
<dbReference type="InterPro" id="IPR045184">
    <property type="entry name" value="SMU1"/>
</dbReference>
<name>A0ABD6EU11_9BILA</name>
<dbReference type="PROSITE" id="PS50897">
    <property type="entry name" value="CTLH"/>
    <property type="match status" value="1"/>
</dbReference>
<sequence>MTSIEIEASDVVRLVEQYLKENNLMRTLSVLQEETNITLNTVDSIDGFVHDIQNGHWDTVLKIIQPLKLPEAKLIDLYEQVWKWLTNSFAQRINK</sequence>
<dbReference type="InterPro" id="IPR054532">
    <property type="entry name" value="TPL_SMU1_LisH-like"/>
</dbReference>
<protein>
    <recommendedName>
        <fullName evidence="5">CTLH domain-containing protein</fullName>
    </recommendedName>
</protein>
<organism evidence="6 7">
    <name type="scientific">Gnathostoma spinigerum</name>
    <dbReference type="NCBI Taxonomy" id="75299"/>
    <lineage>
        <taxon>Eukaryota</taxon>
        <taxon>Metazoa</taxon>
        <taxon>Ecdysozoa</taxon>
        <taxon>Nematoda</taxon>
        <taxon>Chromadorea</taxon>
        <taxon>Rhabditida</taxon>
        <taxon>Spirurina</taxon>
        <taxon>Gnathostomatomorpha</taxon>
        <taxon>Gnathostomatoidea</taxon>
        <taxon>Gnathostomatidae</taxon>
        <taxon>Gnathostoma</taxon>
    </lineage>
</organism>
<dbReference type="AlphaFoldDB" id="A0ABD6EU11"/>
<evidence type="ECO:0000256" key="4">
    <source>
        <dbReference type="ARBA" id="ARBA00023242"/>
    </source>
</evidence>
<accession>A0ABD6EU11</accession>
<dbReference type="InterPro" id="IPR006595">
    <property type="entry name" value="CTLH_C"/>
</dbReference>
<evidence type="ECO:0000256" key="2">
    <source>
        <dbReference type="ARBA" id="ARBA00022574"/>
    </source>
</evidence>
<dbReference type="SMART" id="SM00667">
    <property type="entry name" value="LisH"/>
    <property type="match status" value="1"/>
</dbReference>
<keyword evidence="2" id="KW-0853">WD repeat</keyword>
<keyword evidence="4" id="KW-0539">Nucleus</keyword>
<comment type="caution">
    <text evidence="6">The sequence shown here is derived from an EMBL/GenBank/DDBJ whole genome shotgun (WGS) entry which is preliminary data.</text>
</comment>
<keyword evidence="7" id="KW-1185">Reference proteome</keyword>
<feature type="domain" description="CTLH" evidence="5">
    <location>
        <begin position="41"/>
        <end position="80"/>
    </location>
</feature>
<proteinExistence type="predicted"/>
<dbReference type="GO" id="GO:0005634">
    <property type="term" value="C:nucleus"/>
    <property type="evidence" value="ECO:0007669"/>
    <property type="project" value="UniProtKB-SubCell"/>
</dbReference>
<gene>
    <name evidence="6" type="ORF">AB6A40_007242</name>
</gene>
<dbReference type="Proteomes" id="UP001608902">
    <property type="component" value="Unassembled WGS sequence"/>
</dbReference>
<evidence type="ECO:0000259" key="5">
    <source>
        <dbReference type="PROSITE" id="PS50897"/>
    </source>
</evidence>
<evidence type="ECO:0000256" key="1">
    <source>
        <dbReference type="ARBA" id="ARBA00004123"/>
    </source>
</evidence>
<reference evidence="6 7" key="1">
    <citation type="submission" date="2024-08" db="EMBL/GenBank/DDBJ databases">
        <title>Gnathostoma spinigerum genome.</title>
        <authorList>
            <person name="Gonzalez-Bertolin B."/>
            <person name="Monzon S."/>
            <person name="Zaballos A."/>
            <person name="Jimenez P."/>
            <person name="Dekumyoy P."/>
            <person name="Varona S."/>
            <person name="Cuesta I."/>
            <person name="Sumanam S."/>
            <person name="Adisakwattana P."/>
            <person name="Gasser R.B."/>
            <person name="Hernandez-Gonzalez A."/>
            <person name="Young N.D."/>
            <person name="Perteguer M.J."/>
        </authorList>
    </citation>
    <scope>NUCLEOTIDE SEQUENCE [LARGE SCALE GENOMIC DNA]</scope>
    <source>
        <strain evidence="6">AL3</strain>
        <tissue evidence="6">Liver</tissue>
    </source>
</reference>
<evidence type="ECO:0000256" key="3">
    <source>
        <dbReference type="ARBA" id="ARBA00022737"/>
    </source>
</evidence>
<dbReference type="Pfam" id="PF17814">
    <property type="entry name" value="LisH_TPL"/>
    <property type="match status" value="1"/>
</dbReference>